<dbReference type="Pfam" id="PF14559">
    <property type="entry name" value="TPR_19"/>
    <property type="match status" value="1"/>
</dbReference>
<feature type="repeat" description="TPR" evidence="3">
    <location>
        <begin position="609"/>
        <end position="642"/>
    </location>
</feature>
<reference evidence="4 5" key="1">
    <citation type="submission" date="2019-08" db="EMBL/GenBank/DDBJ databases">
        <authorList>
            <person name="Chen S.-C."/>
            <person name="Lai M.-C."/>
            <person name="You Y.-T."/>
        </authorList>
    </citation>
    <scope>NUCLEOTIDE SEQUENCE [LARGE SCALE GENOMIC DNA]</scope>
    <source>
        <strain evidence="4 5">P2F9704a</strain>
    </source>
</reference>
<name>A0ABD4TJN3_9EURY</name>
<dbReference type="PANTHER" id="PTHR45641:SF19">
    <property type="entry name" value="NEPHROCYSTIN-3"/>
    <property type="match status" value="1"/>
</dbReference>
<dbReference type="EMBL" id="VOTZ01000012">
    <property type="protein sequence ID" value="MCQ1538661.1"/>
    <property type="molecule type" value="Genomic_DNA"/>
</dbReference>
<dbReference type="SMART" id="SM00028">
    <property type="entry name" value="TPR"/>
    <property type="match status" value="4"/>
</dbReference>
<dbReference type="RefSeq" id="WP_255332612.1">
    <property type="nucleotide sequence ID" value="NZ_VOTZ01000012.1"/>
</dbReference>
<dbReference type="PANTHER" id="PTHR45641">
    <property type="entry name" value="TETRATRICOPEPTIDE REPEAT PROTEIN (AFU_ORTHOLOGUE AFUA_6G03870)"/>
    <property type="match status" value="1"/>
</dbReference>
<dbReference type="AlphaFoldDB" id="A0ABD4TJN3"/>
<comment type="caution">
    <text evidence="4">The sequence shown here is derived from an EMBL/GenBank/DDBJ whole genome shotgun (WGS) entry which is preliminary data.</text>
</comment>
<keyword evidence="2 3" id="KW-0802">TPR repeat</keyword>
<evidence type="ECO:0000256" key="3">
    <source>
        <dbReference type="PROSITE-ProRule" id="PRU00339"/>
    </source>
</evidence>
<dbReference type="PROSITE" id="PS50005">
    <property type="entry name" value="TPR"/>
    <property type="match status" value="2"/>
</dbReference>
<dbReference type="InterPro" id="IPR019734">
    <property type="entry name" value="TPR_rpt"/>
</dbReference>
<organism evidence="4 5">
    <name type="scientific">Methanocalculus taiwanensis</name>
    <dbReference type="NCBI Taxonomy" id="106207"/>
    <lineage>
        <taxon>Archaea</taxon>
        <taxon>Methanobacteriati</taxon>
        <taxon>Methanobacteriota</taxon>
        <taxon>Stenosarchaea group</taxon>
        <taxon>Methanomicrobia</taxon>
        <taxon>Methanomicrobiales</taxon>
        <taxon>Methanocalculaceae</taxon>
        <taxon>Methanocalculus</taxon>
    </lineage>
</organism>
<evidence type="ECO:0000256" key="2">
    <source>
        <dbReference type="ARBA" id="ARBA00022803"/>
    </source>
</evidence>
<accession>A0ABD4TJN3</accession>
<evidence type="ECO:0000313" key="5">
    <source>
        <dbReference type="Proteomes" id="UP001524383"/>
    </source>
</evidence>
<keyword evidence="5" id="KW-1185">Reference proteome</keyword>
<dbReference type="InterPro" id="IPR011990">
    <property type="entry name" value="TPR-like_helical_dom_sf"/>
</dbReference>
<proteinExistence type="predicted"/>
<dbReference type="Gene3D" id="1.25.40.10">
    <property type="entry name" value="Tetratricopeptide repeat domain"/>
    <property type="match status" value="2"/>
</dbReference>
<gene>
    <name evidence="4" type="ORF">FTO68_06645</name>
</gene>
<protein>
    <submittedName>
        <fullName evidence="4">Tetratricopeptide repeat protein</fullName>
    </submittedName>
</protein>
<evidence type="ECO:0000256" key="1">
    <source>
        <dbReference type="ARBA" id="ARBA00022737"/>
    </source>
</evidence>
<keyword evidence="1" id="KW-0677">Repeat</keyword>
<feature type="repeat" description="TPR" evidence="3">
    <location>
        <begin position="263"/>
        <end position="296"/>
    </location>
</feature>
<dbReference type="SUPFAM" id="SSF48452">
    <property type="entry name" value="TPR-like"/>
    <property type="match status" value="1"/>
</dbReference>
<evidence type="ECO:0000313" key="4">
    <source>
        <dbReference type="EMBL" id="MCQ1538661.1"/>
    </source>
</evidence>
<dbReference type="Proteomes" id="UP001524383">
    <property type="component" value="Unassembled WGS sequence"/>
</dbReference>
<sequence>MHQYGGISEVFPDYSVIREEIRSKKHVDVETLFGEMILQIIFLRRVETDPAFRWNVCIKISSDEKSSDALRKTFTNAASVSSDFVEEGLLRLRMMEKNPDAICCLFAEESDLPVHYWQTKRAGFLYQTIAYQTALQTQTPEKPGLLHPMDRVIISSFMEETEGYMITADIKESSGIKKYTDIITAVACRSFLALSYDERVSILNRRYPEDGWETLIRGFMIFEPSQHMVLDGARYCAATHQIIAARSLYSQACCHTDDPHIKHLSYREMGLISRNIGEYERAFSEFQSALEAARESPEDDSTVFHDELIYLCETAEKLGLSEEGNTIFDRLISIARNLKGEERSRLLIQIASSCRRSGWFDREYALIEDLIGEDECSDHILSRLDTLNRAMRRDGSFDTALLLDLEAGAGAEYTALRGILAFGAFQFDDACIWFNTSVTIKNTPEVRLWRARAAWYANKPSVDLYSAKDDLLETRIISALLRKQTIREAAKLIYERDDEESYDAILVILEAMQGKNTPSTISSLAESIQKESLPQENKRRILRTIGKVLSECGIPDAIPILRKALKMTTVKESRAEVLSEIGYWHETQGQAAKAVEAYMRAIIIHQQFPGGWFGLARAYAQNGEYDAAEEAINSAIRYMPGKEEYLSFRELLLNMNSTHGLDPAMQQRIDEVDHCFFTWGGEVPSSYANRYQALMNSDGTGTVQESSEHGLPLMMASEEVLRIRNSVIQALQP</sequence>